<evidence type="ECO:0000313" key="2">
    <source>
        <dbReference type="Proteomes" id="UP000319986"/>
    </source>
</evidence>
<evidence type="ECO:0000313" key="1">
    <source>
        <dbReference type="EMBL" id="GEC87576.1"/>
    </source>
</evidence>
<dbReference type="EMBL" id="BJNT01000030">
    <property type="protein sequence ID" value="GEC87576.1"/>
    <property type="molecule type" value="Genomic_DNA"/>
</dbReference>
<comment type="caution">
    <text evidence="1">The sequence shown here is derived from an EMBL/GenBank/DDBJ whole genome shotgun (WGS) entry which is preliminary data.</text>
</comment>
<name>A0A4Y4C5W6_9CORY</name>
<proteinExistence type="predicted"/>
<dbReference type="RefSeq" id="WP_141331700.1">
    <property type="nucleotide sequence ID" value="NZ_BJNT01000030.1"/>
</dbReference>
<dbReference type="GeneID" id="82888962"/>
<sequence>MSARVTVTASVRLNRWPGMPEPVTDFLTDALFSTDQTETAALPLTPGQWACIPGITDRLRLIADALDAAADTSTRTSEDTEADQ</sequence>
<accession>A0A4Y4C5W6</accession>
<protein>
    <submittedName>
        <fullName evidence="1">Uncharacterized protein</fullName>
    </submittedName>
</protein>
<gene>
    <name evidence="1" type="ORF">CVA01_28900</name>
</gene>
<dbReference type="AlphaFoldDB" id="A0A4Y4C5W6"/>
<organism evidence="1 2">
    <name type="scientific">Corynebacterium variabile</name>
    <dbReference type="NCBI Taxonomy" id="1727"/>
    <lineage>
        <taxon>Bacteria</taxon>
        <taxon>Bacillati</taxon>
        <taxon>Actinomycetota</taxon>
        <taxon>Actinomycetes</taxon>
        <taxon>Mycobacteriales</taxon>
        <taxon>Corynebacteriaceae</taxon>
        <taxon>Corynebacterium</taxon>
    </lineage>
</organism>
<reference evidence="1 2" key="1">
    <citation type="submission" date="2019-06" db="EMBL/GenBank/DDBJ databases">
        <title>Whole genome shotgun sequence of Corynebacterium variabile NBRC 15286.</title>
        <authorList>
            <person name="Hosoyama A."/>
            <person name="Uohara A."/>
            <person name="Ohji S."/>
            <person name="Ichikawa N."/>
        </authorList>
    </citation>
    <scope>NUCLEOTIDE SEQUENCE [LARGE SCALE GENOMIC DNA]</scope>
    <source>
        <strain evidence="1 2">NBRC 15286</strain>
    </source>
</reference>
<dbReference type="Proteomes" id="UP000319986">
    <property type="component" value="Unassembled WGS sequence"/>
</dbReference>